<dbReference type="InterPro" id="IPR036852">
    <property type="entry name" value="Peptidase_S8/S53_dom_sf"/>
</dbReference>
<evidence type="ECO:0000256" key="2">
    <source>
        <dbReference type="ARBA" id="ARBA00022670"/>
    </source>
</evidence>
<proteinExistence type="inferred from homology"/>
<evidence type="ECO:0000313" key="8">
    <source>
        <dbReference type="EMBL" id="MBB6039225.1"/>
    </source>
</evidence>
<keyword evidence="3 5" id="KW-0378">Hydrolase</keyword>
<keyword evidence="4 5" id="KW-0720">Serine protease</keyword>
<dbReference type="SUPFAM" id="SSF52743">
    <property type="entry name" value="Subtilisin-like"/>
    <property type="match status" value="1"/>
</dbReference>
<evidence type="ECO:0000313" key="9">
    <source>
        <dbReference type="Proteomes" id="UP000548476"/>
    </source>
</evidence>
<dbReference type="CDD" id="cd00306">
    <property type="entry name" value="Peptidases_S8_S53"/>
    <property type="match status" value="1"/>
</dbReference>
<dbReference type="PROSITE" id="PS00138">
    <property type="entry name" value="SUBTILASE_SER"/>
    <property type="match status" value="1"/>
</dbReference>
<dbReference type="Gene3D" id="3.40.50.200">
    <property type="entry name" value="Peptidase S8/S53 domain"/>
    <property type="match status" value="1"/>
</dbReference>
<evidence type="ECO:0000256" key="3">
    <source>
        <dbReference type="ARBA" id="ARBA00022801"/>
    </source>
</evidence>
<dbReference type="AlphaFoldDB" id="A0A841FSH8"/>
<dbReference type="InterPro" id="IPR023827">
    <property type="entry name" value="Peptidase_S8_Asp-AS"/>
</dbReference>
<gene>
    <name evidence="8" type="ORF">HNR73_007116</name>
</gene>
<dbReference type="RefSeq" id="WP_184792308.1">
    <property type="nucleotide sequence ID" value="NZ_BONT01000050.1"/>
</dbReference>
<comment type="caution">
    <text evidence="8">The sequence shown here is derived from an EMBL/GenBank/DDBJ whole genome shotgun (WGS) entry which is preliminary data.</text>
</comment>
<reference evidence="8 9" key="1">
    <citation type="submission" date="2020-08" db="EMBL/GenBank/DDBJ databases">
        <title>Genomic Encyclopedia of Type Strains, Phase IV (KMG-IV): sequencing the most valuable type-strain genomes for metagenomic binning, comparative biology and taxonomic classification.</title>
        <authorList>
            <person name="Goeker M."/>
        </authorList>
    </citation>
    <scope>NUCLEOTIDE SEQUENCE [LARGE SCALE GENOMIC DNA]</scope>
    <source>
        <strain evidence="8 9">YIM 65646</strain>
    </source>
</reference>
<feature type="active site" description="Charge relay system" evidence="5">
    <location>
        <position position="172"/>
    </location>
</feature>
<dbReference type="PANTHER" id="PTHR43806">
    <property type="entry name" value="PEPTIDASE S8"/>
    <property type="match status" value="1"/>
</dbReference>
<dbReference type="InterPro" id="IPR050131">
    <property type="entry name" value="Peptidase_S8_subtilisin-like"/>
</dbReference>
<keyword evidence="2 5" id="KW-0645">Protease</keyword>
<dbReference type="InterPro" id="IPR015500">
    <property type="entry name" value="Peptidase_S8_subtilisin-rel"/>
</dbReference>
<dbReference type="PROSITE" id="PS51892">
    <property type="entry name" value="SUBTILASE"/>
    <property type="match status" value="1"/>
</dbReference>
<protein>
    <submittedName>
        <fullName evidence="8">Subtilisin family serine protease</fullName>
    </submittedName>
</protein>
<feature type="active site" description="Charge relay system" evidence="5">
    <location>
        <position position="239"/>
    </location>
</feature>
<evidence type="ECO:0000256" key="4">
    <source>
        <dbReference type="ARBA" id="ARBA00022825"/>
    </source>
</evidence>
<dbReference type="GO" id="GO:0004252">
    <property type="term" value="F:serine-type endopeptidase activity"/>
    <property type="evidence" value="ECO:0007669"/>
    <property type="project" value="UniProtKB-UniRule"/>
</dbReference>
<dbReference type="InterPro" id="IPR023828">
    <property type="entry name" value="Peptidase_S8_Ser-AS"/>
</dbReference>
<organism evidence="8 9">
    <name type="scientific">Phytomonospora endophytica</name>
    <dbReference type="NCBI Taxonomy" id="714109"/>
    <lineage>
        <taxon>Bacteria</taxon>
        <taxon>Bacillati</taxon>
        <taxon>Actinomycetota</taxon>
        <taxon>Actinomycetes</taxon>
        <taxon>Micromonosporales</taxon>
        <taxon>Micromonosporaceae</taxon>
        <taxon>Phytomonospora</taxon>
    </lineage>
</organism>
<keyword evidence="9" id="KW-1185">Reference proteome</keyword>
<dbReference type="InterPro" id="IPR000209">
    <property type="entry name" value="Peptidase_S8/S53_dom"/>
</dbReference>
<accession>A0A841FSH8</accession>
<dbReference type="PRINTS" id="PR00723">
    <property type="entry name" value="SUBTILISIN"/>
</dbReference>
<evidence type="ECO:0000256" key="1">
    <source>
        <dbReference type="ARBA" id="ARBA00011073"/>
    </source>
</evidence>
<comment type="similarity">
    <text evidence="1 5 6">Belongs to the peptidase S8 family.</text>
</comment>
<evidence type="ECO:0000256" key="5">
    <source>
        <dbReference type="PROSITE-ProRule" id="PRU01240"/>
    </source>
</evidence>
<name>A0A841FSH8_9ACTN</name>
<evidence type="ECO:0000259" key="7">
    <source>
        <dbReference type="Pfam" id="PF00082"/>
    </source>
</evidence>
<dbReference type="PANTHER" id="PTHR43806:SF11">
    <property type="entry name" value="CEREVISIN-RELATED"/>
    <property type="match status" value="1"/>
</dbReference>
<dbReference type="GO" id="GO:0006508">
    <property type="term" value="P:proteolysis"/>
    <property type="evidence" value="ECO:0007669"/>
    <property type="project" value="UniProtKB-KW"/>
</dbReference>
<feature type="active site" description="Charge relay system" evidence="5">
    <location>
        <position position="437"/>
    </location>
</feature>
<dbReference type="EMBL" id="JACHGT010000020">
    <property type="protein sequence ID" value="MBB6039225.1"/>
    <property type="molecule type" value="Genomic_DNA"/>
</dbReference>
<evidence type="ECO:0000256" key="6">
    <source>
        <dbReference type="RuleBase" id="RU003355"/>
    </source>
</evidence>
<dbReference type="Pfam" id="PF00082">
    <property type="entry name" value="Peptidase_S8"/>
    <property type="match status" value="1"/>
</dbReference>
<feature type="domain" description="Peptidase S8/S53" evidence="7">
    <location>
        <begin position="163"/>
        <end position="455"/>
    </location>
</feature>
<sequence>MLAPGEDTPGSTIYRYDRVMLCHKLLGSGERLAELDAAIALHGVRVERDDHNGDRVPRRFQRARLTIGDRATPVSIDAWKTVQNLRASVHGGRCDADLAGRVRLEHILVGSAIGGPGSLIGQGNDFWPKGSGPYEGPSYPGRVPVDLMLPMPARRPAEALPGGRRPVIAILDTGIAVDHPDLDISEEQEGDDTFVTINSDLQKVLTANADAETPVLKGAWDQPHVDGSLLGDLASHFGHGTFMTGVVRQLAPDAQVRSYRVMHNDGLTYENELLIALDHIADEAERAWNGDDTVNPVDIVVLAMGYPDEHPEDSPKGGLAGMVNRLANLGIAVVAAAGNYATTRPFYPAAMAAVDREPTAAPVLSVGALNPNGSVAMFSNDGPWVTCFALGASMVSTFPVIEGSMNPDSQNRARRRLRESFDPDDFSSGYAMWSGTSFAAPVIAAKLAAALTTEDVMAGVSVTDARSSAYRLQAAVKAIGG</sequence>
<dbReference type="PROSITE" id="PS00136">
    <property type="entry name" value="SUBTILASE_ASP"/>
    <property type="match status" value="1"/>
</dbReference>
<dbReference type="Proteomes" id="UP000548476">
    <property type="component" value="Unassembled WGS sequence"/>
</dbReference>